<dbReference type="KEGG" id="dpa:109540508"/>
<dbReference type="CTD" id="35790"/>
<evidence type="ECO:0000313" key="9">
    <source>
        <dbReference type="Proteomes" id="UP000019118"/>
    </source>
</evidence>
<proteinExistence type="inferred from homology"/>
<dbReference type="GO" id="GO:0003713">
    <property type="term" value="F:transcription coactivator activity"/>
    <property type="evidence" value="ECO:0007669"/>
    <property type="project" value="TreeGrafter"/>
</dbReference>
<evidence type="ECO:0000256" key="4">
    <source>
        <dbReference type="ARBA" id="ARBA00012638"/>
    </source>
</evidence>
<dbReference type="Pfam" id="PF08235">
    <property type="entry name" value="LNS2"/>
    <property type="match status" value="1"/>
</dbReference>
<comment type="similarity">
    <text evidence="3">Belongs to the lipin family.</text>
</comment>
<keyword evidence="5" id="KW-0378">Hydrolase</keyword>
<evidence type="ECO:0000256" key="3">
    <source>
        <dbReference type="ARBA" id="ARBA00005476"/>
    </source>
</evidence>
<feature type="compositionally biased region" description="Basic and acidic residues" evidence="6">
    <location>
        <begin position="372"/>
        <end position="382"/>
    </location>
</feature>
<dbReference type="GO" id="GO:0009062">
    <property type="term" value="P:fatty acid catabolic process"/>
    <property type="evidence" value="ECO:0007669"/>
    <property type="project" value="TreeGrafter"/>
</dbReference>
<feature type="region of interest" description="Disordered" evidence="6">
    <location>
        <begin position="372"/>
        <end position="408"/>
    </location>
</feature>
<dbReference type="PANTHER" id="PTHR12181">
    <property type="entry name" value="LIPIN"/>
    <property type="match status" value="1"/>
</dbReference>
<dbReference type="PANTHER" id="PTHR12181:SF12">
    <property type="entry name" value="PHOSPHATIDATE PHOSPHATASE"/>
    <property type="match status" value="1"/>
</dbReference>
<feature type="compositionally biased region" description="Polar residues" evidence="6">
    <location>
        <begin position="260"/>
        <end position="275"/>
    </location>
</feature>
<reference evidence="8" key="2">
    <citation type="submission" date="2024-08" db="UniProtKB">
        <authorList>
            <consortium name="EnsemblMetazoa"/>
        </authorList>
    </citation>
    <scope>IDENTIFICATION</scope>
</reference>
<feature type="compositionally biased region" description="Basic residues" evidence="6">
    <location>
        <begin position="246"/>
        <end position="259"/>
    </location>
</feature>
<dbReference type="Pfam" id="PF04571">
    <property type="entry name" value="Lipin_N"/>
    <property type="match status" value="1"/>
</dbReference>
<comment type="catalytic activity">
    <reaction evidence="1">
        <text>a 1,2-diacyl-sn-glycero-3-phosphate + H2O = a 1,2-diacyl-sn-glycerol + phosphate</text>
        <dbReference type="Rhea" id="RHEA:27429"/>
        <dbReference type="ChEBI" id="CHEBI:15377"/>
        <dbReference type="ChEBI" id="CHEBI:17815"/>
        <dbReference type="ChEBI" id="CHEBI:43474"/>
        <dbReference type="ChEBI" id="CHEBI:58608"/>
        <dbReference type="EC" id="3.1.3.4"/>
    </reaction>
    <physiologicalReaction direction="left-to-right" evidence="1">
        <dbReference type="Rhea" id="RHEA:27430"/>
    </physiologicalReaction>
</comment>
<evidence type="ECO:0000256" key="5">
    <source>
        <dbReference type="ARBA" id="ARBA00022801"/>
    </source>
</evidence>
<feature type="compositionally biased region" description="Polar residues" evidence="6">
    <location>
        <begin position="472"/>
        <end position="482"/>
    </location>
</feature>
<accession>A0AAR5PTZ5</accession>
<feature type="compositionally biased region" description="Basic and acidic residues" evidence="6">
    <location>
        <begin position="592"/>
        <end position="602"/>
    </location>
</feature>
<name>A0AAR5PTZ5_DENPD</name>
<feature type="compositionally biased region" description="Polar residues" evidence="6">
    <location>
        <begin position="391"/>
        <end position="401"/>
    </location>
</feature>
<dbReference type="GO" id="GO:0008195">
    <property type="term" value="F:phosphatidate phosphatase activity"/>
    <property type="evidence" value="ECO:0007669"/>
    <property type="project" value="UniProtKB-EC"/>
</dbReference>
<dbReference type="SUPFAM" id="SSF56784">
    <property type="entry name" value="HAD-like"/>
    <property type="match status" value="1"/>
</dbReference>
<dbReference type="InterPro" id="IPR007651">
    <property type="entry name" value="Lipin_N"/>
</dbReference>
<evidence type="ECO:0000313" key="8">
    <source>
        <dbReference type="EnsemblMetazoa" id="XP_019764484.1"/>
    </source>
</evidence>
<feature type="region of interest" description="Disordered" evidence="6">
    <location>
        <begin position="185"/>
        <end position="327"/>
    </location>
</feature>
<dbReference type="GO" id="GO:0032869">
    <property type="term" value="P:cellular response to insulin stimulus"/>
    <property type="evidence" value="ECO:0007669"/>
    <property type="project" value="TreeGrafter"/>
</dbReference>
<dbReference type="EC" id="3.1.3.4" evidence="4"/>
<feature type="region of interest" description="Disordered" evidence="6">
    <location>
        <begin position="465"/>
        <end position="487"/>
    </location>
</feature>
<keyword evidence="9" id="KW-1185">Reference proteome</keyword>
<dbReference type="SMART" id="SM00775">
    <property type="entry name" value="LNS2"/>
    <property type="match status" value="1"/>
</dbReference>
<dbReference type="Proteomes" id="UP000019118">
    <property type="component" value="Unassembled WGS sequence"/>
</dbReference>
<dbReference type="Pfam" id="PF16876">
    <property type="entry name" value="Lipin_mid"/>
    <property type="match status" value="1"/>
</dbReference>
<reference evidence="9" key="1">
    <citation type="journal article" date="2013" name="Genome Biol.">
        <title>Draft genome of the mountain pine beetle, Dendroctonus ponderosae Hopkins, a major forest pest.</title>
        <authorList>
            <person name="Keeling C.I."/>
            <person name="Yuen M.M."/>
            <person name="Liao N.Y."/>
            <person name="Docking T.R."/>
            <person name="Chan S.K."/>
            <person name="Taylor G.A."/>
            <person name="Palmquist D.L."/>
            <person name="Jackman S.D."/>
            <person name="Nguyen A."/>
            <person name="Li M."/>
            <person name="Henderson H."/>
            <person name="Janes J.K."/>
            <person name="Zhao Y."/>
            <person name="Pandoh P."/>
            <person name="Moore R."/>
            <person name="Sperling F.A."/>
            <person name="Huber D.P."/>
            <person name="Birol I."/>
            <person name="Jones S.J."/>
            <person name="Bohlmann J."/>
        </authorList>
    </citation>
    <scope>NUCLEOTIDE SEQUENCE</scope>
</reference>
<dbReference type="GO" id="GO:0045944">
    <property type="term" value="P:positive regulation of transcription by RNA polymerase II"/>
    <property type="evidence" value="ECO:0007669"/>
    <property type="project" value="TreeGrafter"/>
</dbReference>
<evidence type="ECO:0000256" key="6">
    <source>
        <dbReference type="SAM" id="MobiDB-lite"/>
    </source>
</evidence>
<feature type="region of interest" description="Disordered" evidence="6">
    <location>
        <begin position="340"/>
        <end position="359"/>
    </location>
</feature>
<feature type="domain" description="LNS2/PITP" evidence="7">
    <location>
        <begin position="739"/>
        <end position="895"/>
    </location>
</feature>
<dbReference type="InterPro" id="IPR036412">
    <property type="entry name" value="HAD-like_sf"/>
</dbReference>
<comment type="cofactor">
    <cofactor evidence="2">
        <name>Mg(2+)</name>
        <dbReference type="ChEBI" id="CHEBI:18420"/>
    </cofactor>
</comment>
<dbReference type="AlphaFoldDB" id="A0AAR5PTZ5"/>
<dbReference type="GO" id="GO:0019432">
    <property type="term" value="P:triglyceride biosynthetic process"/>
    <property type="evidence" value="ECO:0007669"/>
    <property type="project" value="TreeGrafter"/>
</dbReference>
<evidence type="ECO:0000259" key="7">
    <source>
        <dbReference type="SMART" id="SM00775"/>
    </source>
</evidence>
<feature type="region of interest" description="Disordered" evidence="6">
    <location>
        <begin position="592"/>
        <end position="638"/>
    </location>
</feature>
<feature type="compositionally biased region" description="Basic and acidic residues" evidence="6">
    <location>
        <begin position="234"/>
        <end position="245"/>
    </location>
</feature>
<feature type="compositionally biased region" description="Basic and acidic residues" evidence="6">
    <location>
        <begin position="276"/>
        <end position="289"/>
    </location>
</feature>
<dbReference type="EnsemblMetazoa" id="XM_019908925.1">
    <property type="protein sequence ID" value="XP_019764484.1"/>
    <property type="gene ID" value="LOC109540508"/>
</dbReference>
<evidence type="ECO:0000256" key="1">
    <source>
        <dbReference type="ARBA" id="ARBA00001180"/>
    </source>
</evidence>
<dbReference type="InterPro" id="IPR031703">
    <property type="entry name" value="Lipin_mid"/>
</dbReference>
<dbReference type="InterPro" id="IPR013209">
    <property type="entry name" value="LNS2"/>
</dbReference>
<feature type="compositionally biased region" description="Basic and acidic residues" evidence="6">
    <location>
        <begin position="297"/>
        <end position="314"/>
    </location>
</feature>
<dbReference type="InterPro" id="IPR031315">
    <property type="entry name" value="LNS2/PITP"/>
</dbReference>
<protein>
    <recommendedName>
        <fullName evidence="4">phosphatidate phosphatase</fullName>
        <ecNumber evidence="4">3.1.3.4</ecNumber>
    </recommendedName>
</protein>
<dbReference type="GO" id="GO:0005634">
    <property type="term" value="C:nucleus"/>
    <property type="evidence" value="ECO:0007669"/>
    <property type="project" value="TreeGrafter"/>
</dbReference>
<sequence>MNGMLRIISNFKEFYNDINGATLTGAIDVIVVEQPDGSYNCSPFHVRFGKLGVLRSKEKVVDVEVNGEPLGVYMKLGESGEAFFVEELEDDEDNDIPEHLATSPIPVSEIENIFKAQGRRRSFNLDEIDLNLNPSNSYEKRRHTADNQLANSRAHLERDFLKRQIVLGNIDGASAEDVTYSLTTVSRRSDEDDLSPSQNDVSETIFKMDSLDEPVSKDEKPSEVPVAVVQAKDTSPKEAPVESKSSKKKRKKMRKKNAPRKTSSNNNVLPSPSTENLERTSESTTDRSSLDSNCSEAELKDLQPKNDKPMKEPSEAPTQTDTSNIKKVDADFHFFSDTELTTGNSESRSASPVNIESVQSDSEIEMKLRVKEVSEEGKEPAKSWEWGGFPSVSQADSPANDETTKEDQKSMLSSMFSFMKSKHSASNRYTEDGIYLSDIASGMVDQEVADIYFRQKKDQAAEDIDMDCESGNGPSLTQSPNSPEGCKSIDSDFDEQTKLVQTHSQDITLSLCGWESNLSSERFNEHMISYTDFCNNCAILDDPKLVAKISGKYYSWKVAASMLVSIMCFGRPLIPACVDQLCNNYMAAPDAKEKSIREEKNQPNKSSWWHWRRSSRETTPAKDVGSSSKTVEAEKTGPDLVLEPAQNVKDLGEIQEDFEQPLEGAQAASKEEEMQIKIRTESPKCSDKFRKTLRLSSKQIASLNLRDGMNEVEFSVTTAYQGTTRCQCHLYKWKWDDKIVISDIDGTITKSDVLGHLLPIVGKDWAQSGVAQLFNKIKDNGYKLLYLSARAIGQARTTREYLRSIKQGDMSMPDGPILLNPTSLITAFHREVIEKKPEAFKISCMSDIKALFPSDLEPFYAGYGNRINDVWAYRAVGIPIHRIFTINSKGELKHELTRTFQSSYTNMSIIVDQMFPSRVEAANDYSQFNYWREPVPDLELLL</sequence>
<dbReference type="GeneID" id="109540508"/>
<dbReference type="InterPro" id="IPR026058">
    <property type="entry name" value="LIPIN"/>
</dbReference>
<evidence type="ECO:0000256" key="2">
    <source>
        <dbReference type="ARBA" id="ARBA00001946"/>
    </source>
</evidence>
<organism evidence="8 9">
    <name type="scientific">Dendroctonus ponderosae</name>
    <name type="common">Mountain pine beetle</name>
    <dbReference type="NCBI Taxonomy" id="77166"/>
    <lineage>
        <taxon>Eukaryota</taxon>
        <taxon>Metazoa</taxon>
        <taxon>Ecdysozoa</taxon>
        <taxon>Arthropoda</taxon>
        <taxon>Hexapoda</taxon>
        <taxon>Insecta</taxon>
        <taxon>Pterygota</taxon>
        <taxon>Neoptera</taxon>
        <taxon>Endopterygota</taxon>
        <taxon>Coleoptera</taxon>
        <taxon>Polyphaga</taxon>
        <taxon>Cucujiformia</taxon>
        <taxon>Curculionidae</taxon>
        <taxon>Scolytinae</taxon>
        <taxon>Dendroctonus</taxon>
    </lineage>
</organism>